<evidence type="ECO:0000256" key="3">
    <source>
        <dbReference type="ARBA" id="ARBA00023125"/>
    </source>
</evidence>
<evidence type="ECO:0000256" key="1">
    <source>
        <dbReference type="ARBA" id="ARBA00004123"/>
    </source>
</evidence>
<evidence type="ECO:0000313" key="8">
    <source>
        <dbReference type="Proteomes" id="UP000006038"/>
    </source>
</evidence>
<dbReference type="GO" id="GO:0005634">
    <property type="term" value="C:nucleus"/>
    <property type="evidence" value="ECO:0007669"/>
    <property type="project" value="UniProtKB-SubCell"/>
</dbReference>
<dbReference type="InterPro" id="IPR044810">
    <property type="entry name" value="WRKY_plant"/>
</dbReference>
<reference evidence="7" key="2">
    <citation type="submission" date="2013-04" db="UniProtKB">
        <authorList>
            <consortium name="EnsemblPlants"/>
        </authorList>
    </citation>
    <scope>IDENTIFICATION</scope>
</reference>
<evidence type="ECO:0000256" key="5">
    <source>
        <dbReference type="ARBA" id="ARBA00023242"/>
    </source>
</evidence>
<dbReference type="Gene3D" id="2.20.25.80">
    <property type="entry name" value="WRKY domain"/>
    <property type="match status" value="1"/>
</dbReference>
<feature type="domain" description="WRKY" evidence="6">
    <location>
        <begin position="10"/>
        <end position="54"/>
    </location>
</feature>
<evidence type="ECO:0000256" key="2">
    <source>
        <dbReference type="ARBA" id="ARBA00023015"/>
    </source>
</evidence>
<protein>
    <recommendedName>
        <fullName evidence="6">WRKY domain-containing protein</fullName>
    </recommendedName>
</protein>
<organism evidence="7">
    <name type="scientific">Oryza brachyantha</name>
    <name type="common">malo sina</name>
    <dbReference type="NCBI Taxonomy" id="4533"/>
    <lineage>
        <taxon>Eukaryota</taxon>
        <taxon>Viridiplantae</taxon>
        <taxon>Streptophyta</taxon>
        <taxon>Embryophyta</taxon>
        <taxon>Tracheophyta</taxon>
        <taxon>Spermatophyta</taxon>
        <taxon>Magnoliopsida</taxon>
        <taxon>Liliopsida</taxon>
        <taxon>Poales</taxon>
        <taxon>Poaceae</taxon>
        <taxon>BOP clade</taxon>
        <taxon>Oryzoideae</taxon>
        <taxon>Oryzeae</taxon>
        <taxon>Oryzinae</taxon>
        <taxon>Oryza</taxon>
    </lineage>
</organism>
<dbReference type="SUPFAM" id="SSF118290">
    <property type="entry name" value="WRKY DNA-binding domain"/>
    <property type="match status" value="1"/>
</dbReference>
<dbReference type="InterPro" id="IPR036576">
    <property type="entry name" value="WRKY_dom_sf"/>
</dbReference>
<dbReference type="HOGENOM" id="CLU_1470356_0_0_1"/>
<evidence type="ECO:0000256" key="4">
    <source>
        <dbReference type="ARBA" id="ARBA00023163"/>
    </source>
</evidence>
<evidence type="ECO:0000259" key="6">
    <source>
        <dbReference type="SMART" id="SM00774"/>
    </source>
</evidence>
<proteinExistence type="predicted"/>
<keyword evidence="2" id="KW-0805">Transcription regulation</keyword>
<dbReference type="PANTHER" id="PTHR31282">
    <property type="entry name" value="WRKY TRANSCRIPTION FACTOR 21-RELATED"/>
    <property type="match status" value="1"/>
</dbReference>
<dbReference type="eggNOG" id="ENOG502R7N9">
    <property type="taxonomic scope" value="Eukaryota"/>
</dbReference>
<dbReference type="Pfam" id="PF03106">
    <property type="entry name" value="WRKY"/>
    <property type="match status" value="1"/>
</dbReference>
<dbReference type="EnsemblPlants" id="OB11G10770.1">
    <property type="protein sequence ID" value="OB11G10770.1"/>
    <property type="gene ID" value="OB11G10770"/>
</dbReference>
<accession>J3N5J1</accession>
<dbReference type="SMART" id="SM00774">
    <property type="entry name" value="WRKY"/>
    <property type="match status" value="1"/>
</dbReference>
<keyword evidence="3" id="KW-0238">DNA-binding</keyword>
<dbReference type="GO" id="GO:0003700">
    <property type="term" value="F:DNA-binding transcription factor activity"/>
    <property type="evidence" value="ECO:0007669"/>
    <property type="project" value="InterPro"/>
</dbReference>
<name>J3N5J1_ORYBR</name>
<dbReference type="GO" id="GO:0043565">
    <property type="term" value="F:sequence-specific DNA binding"/>
    <property type="evidence" value="ECO:0007669"/>
    <property type="project" value="InterPro"/>
</dbReference>
<reference evidence="7" key="1">
    <citation type="journal article" date="2013" name="Nat. Commun.">
        <title>Whole-genome sequencing of Oryza brachyantha reveals mechanisms underlying Oryza genome evolution.</title>
        <authorList>
            <person name="Chen J."/>
            <person name="Huang Q."/>
            <person name="Gao D."/>
            <person name="Wang J."/>
            <person name="Lang Y."/>
            <person name="Liu T."/>
            <person name="Li B."/>
            <person name="Bai Z."/>
            <person name="Luis Goicoechea J."/>
            <person name="Liang C."/>
            <person name="Chen C."/>
            <person name="Zhang W."/>
            <person name="Sun S."/>
            <person name="Liao Y."/>
            <person name="Zhang X."/>
            <person name="Yang L."/>
            <person name="Song C."/>
            <person name="Wang M."/>
            <person name="Shi J."/>
            <person name="Liu G."/>
            <person name="Liu J."/>
            <person name="Zhou H."/>
            <person name="Zhou W."/>
            <person name="Yu Q."/>
            <person name="An N."/>
            <person name="Chen Y."/>
            <person name="Cai Q."/>
            <person name="Wang B."/>
            <person name="Liu B."/>
            <person name="Min J."/>
            <person name="Huang Y."/>
            <person name="Wu H."/>
            <person name="Li Z."/>
            <person name="Zhang Y."/>
            <person name="Yin Y."/>
            <person name="Song W."/>
            <person name="Jiang J."/>
            <person name="Jackson S.A."/>
            <person name="Wing R.A."/>
            <person name="Wang J."/>
            <person name="Chen M."/>
        </authorList>
    </citation>
    <scope>NUCLEOTIDE SEQUENCE [LARGE SCALE GENOMIC DNA]</scope>
    <source>
        <strain evidence="7">cv. IRGC 101232</strain>
    </source>
</reference>
<dbReference type="OMA" id="PRYTVVY"/>
<evidence type="ECO:0000313" key="7">
    <source>
        <dbReference type="EnsemblPlants" id="OB11G10770.1"/>
    </source>
</evidence>
<keyword evidence="4" id="KW-0804">Transcription</keyword>
<dbReference type="AlphaFoldDB" id="J3N5J1"/>
<dbReference type="InterPro" id="IPR003657">
    <property type="entry name" value="WRKY_dom"/>
</dbReference>
<comment type="subcellular location">
    <subcellularLocation>
        <location evidence="1">Nucleus</location>
    </subcellularLocation>
</comment>
<dbReference type="Proteomes" id="UP000006038">
    <property type="component" value="Chromosome 11"/>
</dbReference>
<keyword evidence="8" id="KW-1185">Reference proteome</keyword>
<keyword evidence="5" id="KW-0539">Nucleus</keyword>
<sequence>MACEKAPGESYYRCTNSTDQGCGAKKTVQRNDDGGGGGAARYTVAYISEHTCKSVESVAPVILETTIVPTAGSAAESVSPPTSSSSDIITTTWSSTGSSWSGQHGDFCRQLIASGDDCCWDNTFTPTTATSANSAVVQEMDLTGPIRSPVHMAVPDGNWMGYLVLNNDLIDDIFDGSINNLFSF</sequence>
<dbReference type="Gramene" id="OB11G10770.1">
    <property type="protein sequence ID" value="OB11G10770.1"/>
    <property type="gene ID" value="OB11G10770"/>
</dbReference>